<sequence>MGASPGIVKTKQGVSIIACTKRQHYIDNLFKNYSRQKHSKKEMIVIVNNDNIPLAPYQSLAKKLRNVYVFRLPERTSLGACLNYAINKTKYSYIAKFDDDDYYASYYLTESLQTFKKTDADVIGKRAHYLYLKGSRNLLLRFPQDEHRPVTLLPGATLVFKRHVFTHVQFPNRSVGEDDLFCIRSKRKGYKVYSGGRHNFVAIRRKNSSGHTWIISDHELLSQSKKIRTAKHYKQYVQKKPKGKF</sequence>
<evidence type="ECO:0000313" key="2">
    <source>
        <dbReference type="EMBL" id="PYY29103.1"/>
    </source>
</evidence>
<dbReference type="AlphaFoldDB" id="A0A2W0C881"/>
<reference evidence="2 3" key="1">
    <citation type="submission" date="2018-01" db="EMBL/GenBank/DDBJ databases">
        <title>Genome sequence of the PGP bacterium Paenibacillus illinoisensis E3.</title>
        <authorList>
            <person name="Rolli E."/>
            <person name="Marasco R."/>
            <person name="Bessem C."/>
            <person name="Michoud G."/>
            <person name="Gaiarsa S."/>
            <person name="Borin S."/>
            <person name="Daffonchio D."/>
        </authorList>
    </citation>
    <scope>NUCLEOTIDE SEQUENCE [LARGE SCALE GENOMIC DNA]</scope>
    <source>
        <strain evidence="2 3">E3</strain>
    </source>
</reference>
<feature type="domain" description="Glycosyltransferase 2-like" evidence="1">
    <location>
        <begin position="16"/>
        <end position="142"/>
    </location>
</feature>
<name>A0A2W0C881_9BACL</name>
<dbReference type="InterPro" id="IPR001173">
    <property type="entry name" value="Glyco_trans_2-like"/>
</dbReference>
<proteinExistence type="predicted"/>
<comment type="caution">
    <text evidence="2">The sequence shown here is derived from an EMBL/GenBank/DDBJ whole genome shotgun (WGS) entry which is preliminary data.</text>
</comment>
<dbReference type="OrthoDB" id="6713581at2"/>
<dbReference type="SUPFAM" id="SSF53448">
    <property type="entry name" value="Nucleotide-diphospho-sugar transferases"/>
    <property type="match status" value="1"/>
</dbReference>
<dbReference type="RefSeq" id="WP_110758199.1">
    <property type="nucleotide sequence ID" value="NZ_PRLG01000018.1"/>
</dbReference>
<organism evidence="2 3">
    <name type="scientific">Paenibacillus illinoisensis</name>
    <dbReference type="NCBI Taxonomy" id="59845"/>
    <lineage>
        <taxon>Bacteria</taxon>
        <taxon>Bacillati</taxon>
        <taxon>Bacillota</taxon>
        <taxon>Bacilli</taxon>
        <taxon>Bacillales</taxon>
        <taxon>Paenibacillaceae</taxon>
        <taxon>Paenibacillus</taxon>
    </lineage>
</organism>
<protein>
    <recommendedName>
        <fullName evidence="1">Glycosyltransferase 2-like domain-containing protein</fullName>
    </recommendedName>
</protein>
<dbReference type="Pfam" id="PF00535">
    <property type="entry name" value="Glycos_transf_2"/>
    <property type="match status" value="1"/>
</dbReference>
<dbReference type="InterPro" id="IPR029044">
    <property type="entry name" value="Nucleotide-diphossugar_trans"/>
</dbReference>
<accession>A0A2W0C881</accession>
<gene>
    <name evidence="2" type="ORF">PIL02S_02042</name>
</gene>
<dbReference type="Gene3D" id="3.90.550.10">
    <property type="entry name" value="Spore Coat Polysaccharide Biosynthesis Protein SpsA, Chain A"/>
    <property type="match status" value="1"/>
</dbReference>
<dbReference type="Proteomes" id="UP000247459">
    <property type="component" value="Unassembled WGS sequence"/>
</dbReference>
<dbReference type="EMBL" id="PRLG01000018">
    <property type="protein sequence ID" value="PYY29103.1"/>
    <property type="molecule type" value="Genomic_DNA"/>
</dbReference>
<evidence type="ECO:0000313" key="3">
    <source>
        <dbReference type="Proteomes" id="UP000247459"/>
    </source>
</evidence>
<evidence type="ECO:0000259" key="1">
    <source>
        <dbReference type="Pfam" id="PF00535"/>
    </source>
</evidence>